<dbReference type="GeneID" id="36324009"/>
<gene>
    <name evidence="3" type="ORF">POSPLADRAFT_1046532</name>
</gene>
<dbReference type="STRING" id="670580.A0A1X6N0E2"/>
<organism evidence="3 4">
    <name type="scientific">Postia placenta MAD-698-R-SB12</name>
    <dbReference type="NCBI Taxonomy" id="670580"/>
    <lineage>
        <taxon>Eukaryota</taxon>
        <taxon>Fungi</taxon>
        <taxon>Dikarya</taxon>
        <taxon>Basidiomycota</taxon>
        <taxon>Agaricomycotina</taxon>
        <taxon>Agaricomycetes</taxon>
        <taxon>Polyporales</taxon>
        <taxon>Adustoporiaceae</taxon>
        <taxon>Rhodonia</taxon>
    </lineage>
</organism>
<reference evidence="3 4" key="1">
    <citation type="submission" date="2017-04" db="EMBL/GenBank/DDBJ databases">
        <title>Genome Sequence of the Model Brown-Rot Fungus Postia placenta SB12.</title>
        <authorList>
            <consortium name="DOE Joint Genome Institute"/>
            <person name="Gaskell J."/>
            <person name="Kersten P."/>
            <person name="Larrondo L.F."/>
            <person name="Canessa P."/>
            <person name="Martinez D."/>
            <person name="Hibbett D."/>
            <person name="Schmoll M."/>
            <person name="Kubicek C.P."/>
            <person name="Martinez A.T."/>
            <person name="Yadav J."/>
            <person name="Master E."/>
            <person name="Magnuson J.K."/>
            <person name="James T."/>
            <person name="Yaver D."/>
            <person name="Berka R."/>
            <person name="Labutti K."/>
            <person name="Lipzen A."/>
            <person name="Aerts A."/>
            <person name="Barry K."/>
            <person name="Henrissat B."/>
            <person name="Blanchette R."/>
            <person name="Grigoriev I."/>
            <person name="Cullen D."/>
        </authorList>
    </citation>
    <scope>NUCLEOTIDE SEQUENCE [LARGE SCALE GENOMIC DNA]</scope>
    <source>
        <strain evidence="3 4">MAD-698-R-SB12</strain>
    </source>
</reference>
<keyword evidence="1" id="KW-0732">Signal</keyword>
<dbReference type="PANTHER" id="PTHR35192">
    <property type="entry name" value="PROTEIN, PUTATIVE-RELATED"/>
    <property type="match status" value="1"/>
</dbReference>
<evidence type="ECO:0000313" key="4">
    <source>
        <dbReference type="Proteomes" id="UP000194127"/>
    </source>
</evidence>
<dbReference type="Pfam" id="PF21671">
    <property type="entry name" value="CPL1-like"/>
    <property type="match status" value="1"/>
</dbReference>
<feature type="signal peptide" evidence="1">
    <location>
        <begin position="1"/>
        <end position="18"/>
    </location>
</feature>
<dbReference type="InterPro" id="IPR048661">
    <property type="entry name" value="CPL1-like"/>
</dbReference>
<dbReference type="PROSITE" id="PS51257">
    <property type="entry name" value="PROKAR_LIPOPROTEIN"/>
    <property type="match status" value="1"/>
</dbReference>
<dbReference type="InterPro" id="IPR038955">
    <property type="entry name" value="PriA/CPL1_fungi"/>
</dbReference>
<feature type="chain" id="PRO_5010871201" description="Protein CPL1-like domain-containing protein" evidence="1">
    <location>
        <begin position="19"/>
        <end position="504"/>
    </location>
</feature>
<evidence type="ECO:0000313" key="3">
    <source>
        <dbReference type="EMBL" id="OSX62085.1"/>
    </source>
</evidence>
<feature type="domain" description="Protein CPL1-like" evidence="2">
    <location>
        <begin position="208"/>
        <end position="275"/>
    </location>
</feature>
<dbReference type="Proteomes" id="UP000194127">
    <property type="component" value="Unassembled WGS sequence"/>
</dbReference>
<evidence type="ECO:0000256" key="1">
    <source>
        <dbReference type="SAM" id="SignalP"/>
    </source>
</evidence>
<proteinExistence type="predicted"/>
<keyword evidence="4" id="KW-1185">Reference proteome</keyword>
<protein>
    <recommendedName>
        <fullName evidence="2">Protein CPL1-like domain-containing protein</fullName>
    </recommendedName>
</protein>
<dbReference type="RefSeq" id="XP_024338879.1">
    <property type="nucleotide sequence ID" value="XM_024479059.1"/>
</dbReference>
<dbReference type="EMBL" id="KZ110597">
    <property type="protein sequence ID" value="OSX62085.1"/>
    <property type="molecule type" value="Genomic_DNA"/>
</dbReference>
<accession>A0A1X6N0E2</accession>
<evidence type="ECO:0000259" key="2">
    <source>
        <dbReference type="Pfam" id="PF21671"/>
    </source>
</evidence>
<sequence>MKLATTLVPLLSATACLAAATRTSPSPRAHRRDVIAARQAHVRRNFLDVCAGLNTDLTVLGFVTGHLDTCLCLSLLPGFLQVDATAKAAVVLAGVDVVTAQLEALINDAGNSESCSYPPHASPVCSSDNVCGFTCTDGYTPWTPPGASRPTECVCDTPALECNGVCGVFKNGCGSAVPAPPRRRADPPLCKDGRKVCGVSGGSKSRGYECVDTTSRPDSCGGCVVSSLFTSNEPATGVDCTVIKNAINPTCEQGRCVITACASDYRPSPEGDACVAVTIPISKRDVPGIDVQDGVVAKLKPVVVLAEDSVVHAGLGRDLGHVAGAAVDATGEVVAAIVKDTSVAVGASVGVKVRDVTGDGADAAGGAGGAGGAVVNAIPPTAGAVTGAAGGVVEGIAQDTSVAVGASVGAAITPLLTFGSRVNYFTSVTLMANNIFLVISAVDNDMVFELEAWCKWRHLGSERNNVMPILTDQLLPPAAKYHSHSNHRVSATKIFAKRWHMDNF</sequence>
<name>A0A1X6N0E2_9APHY</name>
<dbReference type="AlphaFoldDB" id="A0A1X6N0E2"/>
<dbReference type="OrthoDB" id="439917at2759"/>
<dbReference type="PANTHER" id="PTHR35192:SF2">
    <property type="entry name" value="APPLE DOMAIN-CONTAINING PROTEIN"/>
    <property type="match status" value="1"/>
</dbReference>